<name>A0A9N9YZZ0_9HYPO</name>
<dbReference type="AlphaFoldDB" id="A0A9N9YZZ0"/>
<reference evidence="2 3" key="2">
    <citation type="submission" date="2021-10" db="EMBL/GenBank/DDBJ databases">
        <authorList>
            <person name="Piombo E."/>
        </authorList>
    </citation>
    <scope>NUCLEOTIDE SEQUENCE [LARGE SCALE GENOMIC DNA]</scope>
</reference>
<evidence type="ECO:0008006" key="4">
    <source>
        <dbReference type="Google" id="ProtNLM"/>
    </source>
</evidence>
<dbReference type="PROSITE" id="PS50088">
    <property type="entry name" value="ANK_REPEAT"/>
    <property type="match status" value="1"/>
</dbReference>
<proteinExistence type="predicted"/>
<dbReference type="Gene3D" id="1.25.40.20">
    <property type="entry name" value="Ankyrin repeat-containing domain"/>
    <property type="match status" value="1"/>
</dbReference>
<comment type="caution">
    <text evidence="2">The sequence shown here is derived from an EMBL/GenBank/DDBJ whole genome shotgun (WGS) entry which is preliminary data.</text>
</comment>
<feature type="repeat" description="ANK" evidence="1">
    <location>
        <begin position="98"/>
        <end position="130"/>
    </location>
</feature>
<evidence type="ECO:0000313" key="2">
    <source>
        <dbReference type="EMBL" id="CAH0046545.1"/>
    </source>
</evidence>
<dbReference type="EMBL" id="CABFOC020000015">
    <property type="protein sequence ID" value="CAH0046545.1"/>
    <property type="molecule type" value="Genomic_DNA"/>
</dbReference>
<dbReference type="InterPro" id="IPR002110">
    <property type="entry name" value="Ankyrin_rpt"/>
</dbReference>
<keyword evidence="1" id="KW-0040">ANK repeat</keyword>
<gene>
    <name evidence="2" type="ORF">CSOL1703_00012778</name>
</gene>
<organism evidence="2 3">
    <name type="scientific">Clonostachys solani</name>
    <dbReference type="NCBI Taxonomy" id="160281"/>
    <lineage>
        <taxon>Eukaryota</taxon>
        <taxon>Fungi</taxon>
        <taxon>Dikarya</taxon>
        <taxon>Ascomycota</taxon>
        <taxon>Pezizomycotina</taxon>
        <taxon>Sordariomycetes</taxon>
        <taxon>Hypocreomycetidae</taxon>
        <taxon>Hypocreales</taxon>
        <taxon>Bionectriaceae</taxon>
        <taxon>Clonostachys</taxon>
    </lineage>
</organism>
<dbReference type="Proteomes" id="UP000775872">
    <property type="component" value="Unassembled WGS sequence"/>
</dbReference>
<protein>
    <recommendedName>
        <fullName evidence="4">F-box domain-containing protein</fullName>
    </recommendedName>
</protein>
<accession>A0A9N9YZZ0</accession>
<evidence type="ECO:0000313" key="3">
    <source>
        <dbReference type="Proteomes" id="UP000775872"/>
    </source>
</evidence>
<reference evidence="3" key="1">
    <citation type="submission" date="2019-06" db="EMBL/GenBank/DDBJ databases">
        <authorList>
            <person name="Broberg M."/>
        </authorList>
    </citation>
    <scope>NUCLEOTIDE SEQUENCE [LARGE SCALE GENOMIC DNA]</scope>
</reference>
<keyword evidence="3" id="KW-1185">Reference proteome</keyword>
<sequence length="605" mass="68220">MMNELPTEIYLHISGWLTLRELARLNQCNRSINNRWESYLLSIPVARDQLMYWGCCRGQTWAIQKAISYGADVSAVGVWSNFEIAENPVYSTCLNLPDTKSTLVLAAQQDDLVAYEFLLRAGARIDPADNRGKRWELLAGCLFNFQRPEPLRLYLKFGSKRDIPYFQNELDRTLRKSVFNRVGEDACRAWLDLGANPLAVGGGHGSEGSGSALAMAMVTGPVPLARLMRTRASADLSLAHLYSFVHSGFCVPSYHESVACISVLAAAHNLADSGLPEMIDLSLEAHENINMTVVSQLDLPGPRQWYMMNAVMAYVLRVDCDRDQKAGILSPSEGLQYLFHKGALAIHTHAGHLGGYPTHSLLWLFWHKWDRLEGLLNNEVHAILRILARKKAAWGLLLGFLSSIRTGRNNTRLIKNTEQHNIITSRWSSLLDLVLIERNCFLVLKDEMNNLLFRLLLYTMEQIVKLDLALSDITPGTVSPDTDCSTAECEVITIQKLINKGADIKWTPTWGEYKGHSILDWIARWYIRHESLHMPTVQYNQQRSFVNTLVRLGAERPDDLLSGLLSEPDIAYERWARFVFGEVPEEEVLLWNSRAAPLLGCNSNG</sequence>
<dbReference type="InterPro" id="IPR036770">
    <property type="entry name" value="Ankyrin_rpt-contain_sf"/>
</dbReference>
<evidence type="ECO:0000256" key="1">
    <source>
        <dbReference type="PROSITE-ProRule" id="PRU00023"/>
    </source>
</evidence>
<dbReference type="OrthoDB" id="4508560at2759"/>